<evidence type="ECO:0000313" key="3">
    <source>
        <dbReference type="Proteomes" id="UP001469553"/>
    </source>
</evidence>
<reference evidence="2 3" key="1">
    <citation type="submission" date="2021-06" db="EMBL/GenBank/DDBJ databases">
        <authorList>
            <person name="Palmer J.M."/>
        </authorList>
    </citation>
    <scope>NUCLEOTIDE SEQUENCE [LARGE SCALE GENOMIC DNA]</scope>
    <source>
        <strain evidence="2 3">AS_MEX2019</strain>
        <tissue evidence="2">Muscle</tissue>
    </source>
</reference>
<evidence type="ECO:0000313" key="2">
    <source>
        <dbReference type="EMBL" id="MEQ2316872.1"/>
    </source>
</evidence>
<name>A0ABV1AE64_9TELE</name>
<sequence length="119" mass="13213">MVASTPLRSQNIYTAHQKKAQRASTQPSEFVSTHSSQEVQSRRTGLASHLLPSSCHSAVAWWIQALFGTKASYVPGGHLLQAEFFLSFFFTQQVSSHNDSGLSHLLLPRLFRVVRDKSG</sequence>
<feature type="compositionally biased region" description="Polar residues" evidence="1">
    <location>
        <begin position="22"/>
        <end position="37"/>
    </location>
</feature>
<gene>
    <name evidence="2" type="ORF">AMECASPLE_036846</name>
</gene>
<accession>A0ABV1AE64</accession>
<keyword evidence="3" id="KW-1185">Reference proteome</keyword>
<dbReference type="Proteomes" id="UP001469553">
    <property type="component" value="Unassembled WGS sequence"/>
</dbReference>
<proteinExistence type="predicted"/>
<protein>
    <submittedName>
        <fullName evidence="2">Uncharacterized protein</fullName>
    </submittedName>
</protein>
<comment type="caution">
    <text evidence="2">The sequence shown here is derived from an EMBL/GenBank/DDBJ whole genome shotgun (WGS) entry which is preliminary data.</text>
</comment>
<feature type="region of interest" description="Disordered" evidence="1">
    <location>
        <begin position="14"/>
        <end position="37"/>
    </location>
</feature>
<organism evidence="2 3">
    <name type="scientific">Ameca splendens</name>
    <dbReference type="NCBI Taxonomy" id="208324"/>
    <lineage>
        <taxon>Eukaryota</taxon>
        <taxon>Metazoa</taxon>
        <taxon>Chordata</taxon>
        <taxon>Craniata</taxon>
        <taxon>Vertebrata</taxon>
        <taxon>Euteleostomi</taxon>
        <taxon>Actinopterygii</taxon>
        <taxon>Neopterygii</taxon>
        <taxon>Teleostei</taxon>
        <taxon>Neoteleostei</taxon>
        <taxon>Acanthomorphata</taxon>
        <taxon>Ovalentaria</taxon>
        <taxon>Atherinomorphae</taxon>
        <taxon>Cyprinodontiformes</taxon>
        <taxon>Goodeidae</taxon>
        <taxon>Ameca</taxon>
    </lineage>
</organism>
<dbReference type="EMBL" id="JAHRIP010090632">
    <property type="protein sequence ID" value="MEQ2316872.1"/>
    <property type="molecule type" value="Genomic_DNA"/>
</dbReference>
<evidence type="ECO:0000256" key="1">
    <source>
        <dbReference type="SAM" id="MobiDB-lite"/>
    </source>
</evidence>